<evidence type="ECO:0000256" key="4">
    <source>
        <dbReference type="ARBA" id="ARBA00022490"/>
    </source>
</evidence>
<feature type="binding site" evidence="11">
    <location>
        <position position="44"/>
    </location>
    <ligand>
        <name>ATP</name>
        <dbReference type="ChEBI" id="CHEBI:30616"/>
    </ligand>
</feature>
<dbReference type="Proteomes" id="UP000218615">
    <property type="component" value="Unassembled WGS sequence"/>
</dbReference>
<reference evidence="14" key="1">
    <citation type="submission" date="2017-06" db="EMBL/GenBank/DDBJ databases">
        <authorList>
            <person name="Cremers G."/>
        </authorList>
    </citation>
    <scope>NUCLEOTIDE SEQUENCE [LARGE SCALE GENOMIC DNA]</scope>
</reference>
<dbReference type="EC" id="2.7.4.22" evidence="11"/>
<gene>
    <name evidence="11 13" type="primary">pyrH</name>
    <name evidence="13" type="ORF">MNV_160001</name>
</gene>
<dbReference type="InterPro" id="IPR011818">
    <property type="entry name" value="Uridylate_kinase_arch/spir"/>
</dbReference>
<dbReference type="RefSeq" id="WP_096204342.1">
    <property type="nucleotide sequence ID" value="NZ_FZMP01000068.1"/>
</dbReference>
<comment type="subunit">
    <text evidence="11">Homohexamer.</text>
</comment>
<dbReference type="InterPro" id="IPR001048">
    <property type="entry name" value="Asp/Glu/Uridylate_kinase"/>
</dbReference>
<dbReference type="PANTHER" id="PTHR42833">
    <property type="entry name" value="URIDYLATE KINASE"/>
    <property type="match status" value="1"/>
</dbReference>
<dbReference type="GO" id="GO:0005737">
    <property type="term" value="C:cytoplasm"/>
    <property type="evidence" value="ECO:0007669"/>
    <property type="project" value="UniProtKB-SubCell"/>
</dbReference>
<dbReference type="GO" id="GO:0005524">
    <property type="term" value="F:ATP binding"/>
    <property type="evidence" value="ECO:0007669"/>
    <property type="project" value="UniProtKB-KW"/>
</dbReference>
<feature type="binding site" evidence="11">
    <location>
        <position position="145"/>
    </location>
    <ligand>
        <name>ATP</name>
        <dbReference type="ChEBI" id="CHEBI:30616"/>
    </ligand>
</feature>
<comment type="subcellular location">
    <subcellularLocation>
        <location evidence="1 11">Cytoplasm</location>
    </subcellularLocation>
</comment>
<feature type="binding site" evidence="11">
    <location>
        <begin position="113"/>
        <end position="119"/>
    </location>
    <ligand>
        <name>UMP</name>
        <dbReference type="ChEBI" id="CHEBI:57865"/>
    </ligand>
</feature>
<evidence type="ECO:0000256" key="7">
    <source>
        <dbReference type="ARBA" id="ARBA00022777"/>
    </source>
</evidence>
<keyword evidence="7 11" id="KW-0418">Kinase</keyword>
<evidence type="ECO:0000256" key="2">
    <source>
        <dbReference type="ARBA" id="ARBA00004791"/>
    </source>
</evidence>
<comment type="pathway">
    <text evidence="2 11">Pyrimidine metabolism; CTP biosynthesis via de novo pathway; UDP from UMP (UMPK route): step 1/1.</text>
</comment>
<protein>
    <recommendedName>
        <fullName evidence="11">Uridylate kinase</fullName>
        <shortName evidence="11">UK</shortName>
        <ecNumber evidence="11">2.7.4.22</ecNumber>
    </recommendedName>
    <alternativeName>
        <fullName evidence="11">Uridine monophosphate kinase</fullName>
        <shortName evidence="11">UMP kinase</shortName>
        <shortName evidence="11">UMPK</shortName>
    </alternativeName>
</protein>
<feature type="binding site" evidence="11">
    <location>
        <position position="148"/>
    </location>
    <ligand>
        <name>ATP</name>
        <dbReference type="ChEBI" id="CHEBI:30616"/>
    </ligand>
</feature>
<proteinExistence type="inferred from homology"/>
<comment type="function">
    <text evidence="11">Catalyzes the reversible phosphorylation of UMP to UDP.</text>
</comment>
<feature type="binding site" evidence="11">
    <location>
        <position position="139"/>
    </location>
    <ligand>
        <name>ATP</name>
        <dbReference type="ChEBI" id="CHEBI:30616"/>
    </ligand>
</feature>
<dbReference type="PIRSF" id="PIRSF005650">
    <property type="entry name" value="Uridylate_kin"/>
    <property type="match status" value="1"/>
</dbReference>
<keyword evidence="6 11" id="KW-0547">Nucleotide-binding</keyword>
<comment type="similarity">
    <text evidence="3 11">Belongs to the UMP kinase family.</text>
</comment>
<accession>A0A284VLC8</accession>
<comment type="caution">
    <text evidence="11">Lacks conserved residue(s) required for the propagation of feature annotation.</text>
</comment>
<keyword evidence="8 11" id="KW-0067">ATP-binding</keyword>
<dbReference type="NCBIfam" id="TIGR02076">
    <property type="entry name" value="pyrH_arch"/>
    <property type="match status" value="1"/>
</dbReference>
<dbReference type="UniPathway" id="UPA00159">
    <property type="reaction ID" value="UER00275"/>
</dbReference>
<feature type="domain" description="Aspartate/glutamate/uridylate kinase" evidence="12">
    <location>
        <begin position="1"/>
        <end position="202"/>
    </location>
</feature>
<dbReference type="InterPro" id="IPR036393">
    <property type="entry name" value="AceGlu_kinase-like_sf"/>
</dbReference>
<dbReference type="CDD" id="cd04253">
    <property type="entry name" value="AAK_UMPK-PyrH-Pf"/>
    <property type="match status" value="1"/>
</dbReference>
<evidence type="ECO:0000256" key="6">
    <source>
        <dbReference type="ARBA" id="ARBA00022741"/>
    </source>
</evidence>
<organism evidence="13 14">
    <name type="scientific">Candidatus Methanoperedens nitratireducens</name>
    <dbReference type="NCBI Taxonomy" id="1392998"/>
    <lineage>
        <taxon>Archaea</taxon>
        <taxon>Methanobacteriati</taxon>
        <taxon>Methanobacteriota</taxon>
        <taxon>Stenosarchaea group</taxon>
        <taxon>Methanomicrobia</taxon>
        <taxon>Methanosarcinales</taxon>
        <taxon>ANME-2 cluster</taxon>
        <taxon>Candidatus Methanoperedentaceae</taxon>
        <taxon>Candidatus Methanoperedens</taxon>
    </lineage>
</organism>
<dbReference type="AlphaFoldDB" id="A0A284VLC8"/>
<feature type="binding site" evidence="11">
    <location>
        <position position="43"/>
    </location>
    <ligand>
        <name>UMP</name>
        <dbReference type="ChEBI" id="CHEBI:57865"/>
    </ligand>
</feature>
<comment type="activity regulation">
    <text evidence="11">Inhibited by UTP.</text>
</comment>
<dbReference type="HAMAP" id="MF_01220_A">
    <property type="entry name" value="PyrH_A"/>
    <property type="match status" value="1"/>
</dbReference>
<name>A0A284VLC8_9EURY</name>
<evidence type="ECO:0000256" key="11">
    <source>
        <dbReference type="HAMAP-Rule" id="MF_01220"/>
    </source>
</evidence>
<feature type="binding site" evidence="11">
    <location>
        <position position="65"/>
    </location>
    <ligand>
        <name>UMP</name>
        <dbReference type="ChEBI" id="CHEBI:57865"/>
    </ligand>
</feature>
<sequence length="225" mass="23993">MIIVVSVGGSVLARELNPEKFREYASVLKEISKKNILFIVTGGGKAARDYIGVARALGADEATCDLTGIEVTRLNARLLIAALGDDAYYEPPLDYNEAKKAGMSGKIVVMGGVAPGQTTDAVSAVLAEYIGADLLINATSTDGVYTSDPKKDKNARKFETMTPEKLIEIVMKTQMVAGANSPVDLLAAKIIERSNIKTIVLNGEKPRNILDAVNGKHNGTVIEKE</sequence>
<feature type="binding site" evidence="11">
    <location>
        <position position="48"/>
    </location>
    <ligand>
        <name>ATP</name>
        <dbReference type="ChEBI" id="CHEBI:30616"/>
    </ligand>
</feature>
<evidence type="ECO:0000256" key="5">
    <source>
        <dbReference type="ARBA" id="ARBA00022679"/>
    </source>
</evidence>
<feature type="binding site" evidence="11">
    <location>
        <begin position="9"/>
        <end position="10"/>
    </location>
    <ligand>
        <name>ATP</name>
        <dbReference type="ChEBI" id="CHEBI:30616"/>
    </ligand>
</feature>
<keyword evidence="9 11" id="KW-0665">Pyrimidine biosynthesis</keyword>
<dbReference type="EMBL" id="FZMP01000068">
    <property type="protein sequence ID" value="SNQ60081.1"/>
    <property type="molecule type" value="Genomic_DNA"/>
</dbReference>
<dbReference type="Gene3D" id="3.40.1160.10">
    <property type="entry name" value="Acetylglutamate kinase-like"/>
    <property type="match status" value="1"/>
</dbReference>
<dbReference type="SUPFAM" id="SSF53633">
    <property type="entry name" value="Carbamate kinase-like"/>
    <property type="match status" value="1"/>
</dbReference>
<keyword evidence="14" id="KW-1185">Reference proteome</keyword>
<evidence type="ECO:0000256" key="3">
    <source>
        <dbReference type="ARBA" id="ARBA00007614"/>
    </source>
</evidence>
<dbReference type="Pfam" id="PF00696">
    <property type="entry name" value="AA_kinase"/>
    <property type="match status" value="1"/>
</dbReference>
<dbReference type="PANTHER" id="PTHR42833:SF4">
    <property type="entry name" value="URIDYLATE KINASE PUMPKIN, CHLOROPLASTIC"/>
    <property type="match status" value="1"/>
</dbReference>
<evidence type="ECO:0000313" key="13">
    <source>
        <dbReference type="EMBL" id="SNQ60081.1"/>
    </source>
</evidence>
<dbReference type="OrthoDB" id="372251at2157"/>
<dbReference type="GO" id="GO:0033862">
    <property type="term" value="F:UMP kinase activity"/>
    <property type="evidence" value="ECO:0007669"/>
    <property type="project" value="UniProtKB-EC"/>
</dbReference>
<dbReference type="FunFam" id="3.40.1160.10:FF:000030">
    <property type="entry name" value="Uridylate kinase"/>
    <property type="match status" value="1"/>
</dbReference>
<evidence type="ECO:0000256" key="8">
    <source>
        <dbReference type="ARBA" id="ARBA00022840"/>
    </source>
</evidence>
<dbReference type="STRING" id="1392998.ANME2D_03082"/>
<evidence type="ECO:0000313" key="14">
    <source>
        <dbReference type="Proteomes" id="UP000218615"/>
    </source>
</evidence>
<evidence type="ECO:0000256" key="10">
    <source>
        <dbReference type="ARBA" id="ARBA00047767"/>
    </source>
</evidence>
<evidence type="ECO:0000259" key="12">
    <source>
        <dbReference type="Pfam" id="PF00696"/>
    </source>
</evidence>
<keyword evidence="5 11" id="KW-0808">Transferase</keyword>
<dbReference type="InterPro" id="IPR011817">
    <property type="entry name" value="Uridylate_kinase"/>
</dbReference>
<dbReference type="GO" id="GO:0006225">
    <property type="term" value="P:UDP biosynthetic process"/>
    <property type="evidence" value="ECO:0007669"/>
    <property type="project" value="TreeGrafter"/>
</dbReference>
<keyword evidence="4 11" id="KW-0963">Cytoplasm</keyword>
<dbReference type="GO" id="GO:0044210">
    <property type="term" value="P:'de novo' CTP biosynthetic process"/>
    <property type="evidence" value="ECO:0007669"/>
    <property type="project" value="UniProtKB-UniRule"/>
</dbReference>
<comment type="catalytic activity">
    <reaction evidence="10 11">
        <text>UMP + ATP = UDP + ADP</text>
        <dbReference type="Rhea" id="RHEA:24400"/>
        <dbReference type="ChEBI" id="CHEBI:30616"/>
        <dbReference type="ChEBI" id="CHEBI:57865"/>
        <dbReference type="ChEBI" id="CHEBI:58223"/>
        <dbReference type="ChEBI" id="CHEBI:456216"/>
        <dbReference type="EC" id="2.7.4.22"/>
    </reaction>
</comment>
<evidence type="ECO:0000256" key="1">
    <source>
        <dbReference type="ARBA" id="ARBA00004496"/>
    </source>
</evidence>
<evidence type="ECO:0000256" key="9">
    <source>
        <dbReference type="ARBA" id="ARBA00022975"/>
    </source>
</evidence>